<dbReference type="InterPro" id="IPR049468">
    <property type="entry name" value="Restrct_endonuc-II-like_dom"/>
</dbReference>
<evidence type="ECO:0000259" key="4">
    <source>
        <dbReference type="Pfam" id="PF13087"/>
    </source>
</evidence>
<feature type="domain" description="DUF3320" evidence="2">
    <location>
        <begin position="1443"/>
        <end position="1489"/>
    </location>
</feature>
<dbReference type="Pfam" id="PF13086">
    <property type="entry name" value="AAA_11"/>
    <property type="match status" value="2"/>
</dbReference>
<dbReference type="Pfam" id="PF13087">
    <property type="entry name" value="AAA_12"/>
    <property type="match status" value="1"/>
</dbReference>
<dbReference type="InterPro" id="IPR025103">
    <property type="entry name" value="DUF4011"/>
</dbReference>
<organism evidence="6 7">
    <name type="scientific">Aromatoleum anaerobium</name>
    <dbReference type="NCBI Taxonomy" id="182180"/>
    <lineage>
        <taxon>Bacteria</taxon>
        <taxon>Pseudomonadati</taxon>
        <taxon>Pseudomonadota</taxon>
        <taxon>Betaproteobacteria</taxon>
        <taxon>Rhodocyclales</taxon>
        <taxon>Rhodocyclaceae</taxon>
        <taxon>Aromatoleum</taxon>
    </lineage>
</organism>
<dbReference type="InterPro" id="IPR041679">
    <property type="entry name" value="DNA2/NAM7-like_C"/>
</dbReference>
<feature type="region of interest" description="Disordered" evidence="1">
    <location>
        <begin position="61"/>
        <end position="100"/>
    </location>
</feature>
<feature type="domain" description="DNA2/NAM7 helicase helicase" evidence="3">
    <location>
        <begin position="347"/>
        <end position="499"/>
    </location>
</feature>
<name>A0ABX1PJE1_9RHOO</name>
<dbReference type="SUPFAM" id="SSF52540">
    <property type="entry name" value="P-loop containing nucleoside triphosphate hydrolases"/>
    <property type="match status" value="1"/>
</dbReference>
<dbReference type="Pfam" id="PF13195">
    <property type="entry name" value="DUF4011"/>
    <property type="match status" value="1"/>
</dbReference>
<evidence type="ECO:0000256" key="1">
    <source>
        <dbReference type="SAM" id="MobiDB-lite"/>
    </source>
</evidence>
<comment type="caution">
    <text evidence="6">The sequence shown here is derived from an EMBL/GenBank/DDBJ whole genome shotgun (WGS) entry which is preliminary data.</text>
</comment>
<dbReference type="InterPro" id="IPR027417">
    <property type="entry name" value="P-loop_NTPase"/>
</dbReference>
<evidence type="ECO:0000313" key="6">
    <source>
        <dbReference type="EMBL" id="NMG24471.1"/>
    </source>
</evidence>
<dbReference type="CDD" id="cd18808">
    <property type="entry name" value="SF1_C_Upf1"/>
    <property type="match status" value="1"/>
</dbReference>
<dbReference type="SUPFAM" id="SSF52980">
    <property type="entry name" value="Restriction endonuclease-like"/>
    <property type="match status" value="1"/>
</dbReference>
<feature type="domain" description="Restriction endonuclease type II-like" evidence="5">
    <location>
        <begin position="1291"/>
        <end position="1388"/>
    </location>
</feature>
<dbReference type="Pfam" id="PF18741">
    <property type="entry name" value="MTES_1575"/>
    <property type="match status" value="1"/>
</dbReference>
<dbReference type="Pfam" id="PF11784">
    <property type="entry name" value="DUF3320"/>
    <property type="match status" value="1"/>
</dbReference>
<dbReference type="InterPro" id="IPR011335">
    <property type="entry name" value="Restrct_endonuc-II-like"/>
</dbReference>
<keyword evidence="7" id="KW-1185">Reference proteome</keyword>
<evidence type="ECO:0000259" key="5">
    <source>
        <dbReference type="Pfam" id="PF18741"/>
    </source>
</evidence>
<accession>A0ABX1PJE1</accession>
<dbReference type="InterPro" id="IPR045055">
    <property type="entry name" value="DNA2/NAM7-like"/>
</dbReference>
<dbReference type="PANTHER" id="PTHR10887:SF530">
    <property type="entry name" value="SUPERFAMILY I DNA HELICASES"/>
    <property type="match status" value="1"/>
</dbReference>
<dbReference type="PANTHER" id="PTHR10887">
    <property type="entry name" value="DNA2/NAM7 HELICASE FAMILY"/>
    <property type="match status" value="1"/>
</dbReference>
<proteinExistence type="predicted"/>
<dbReference type="EMBL" id="WTVG01000014">
    <property type="protein sequence ID" value="NMG24471.1"/>
    <property type="molecule type" value="Genomic_DNA"/>
</dbReference>
<dbReference type="InterPro" id="IPR021754">
    <property type="entry name" value="DUF3320"/>
</dbReference>
<feature type="domain" description="DNA2/NAM7 helicase helicase" evidence="3">
    <location>
        <begin position="989"/>
        <end position="1028"/>
    </location>
</feature>
<dbReference type="RefSeq" id="WP_169117875.1">
    <property type="nucleotide sequence ID" value="NZ_WTVG02000033.1"/>
</dbReference>
<protein>
    <submittedName>
        <fullName evidence="6">DUF3320 domain-containing protein</fullName>
    </submittedName>
</protein>
<dbReference type="Gene3D" id="3.40.960.10">
    <property type="entry name" value="VSR Endonuclease"/>
    <property type="match status" value="1"/>
</dbReference>
<evidence type="ECO:0000313" key="7">
    <source>
        <dbReference type="Proteomes" id="UP000615989"/>
    </source>
</evidence>
<feature type="domain" description="DNA2/NAM7 helicase-like C-terminal" evidence="4">
    <location>
        <begin position="1059"/>
        <end position="1246"/>
    </location>
</feature>
<sequence>MSHAEIKKKLASSRKDLLDIGLRNTMINFRSGPKSLAIVGERSEQILQLVYRQNKAMTFVPAPEKGTKGGKEAGNGIARTDSAQDMAGGPREDRNEVGAPAQDAATIALVEELGDFDWLDEEDAAAGGIAKQHTDTKLQTALPEERLFLSLLKIHTEAQTFIQEQGVNILFLALGFLHWYEAESSDKLRKAPLLLVPVELSRTGTRDIFRLRYSEDDLVQNLSLAAKLKTDFALDLPRYIADANADASEMPGTDSFYEAVSGCVSKQPRWKVVPDEIHLGFFSFGKFLMFNDLDEAIWPEDKRPSEHPVLGRLLGEGFSNETAFVTDDTRLDTIIEPGEVRFVRDADSSQTMAILEAREGRNLVIQGPPGTGKSQTITNIIAELLGGGKKVLFVAEKMAALEVVKRRLDECHLGDAVLELHSHKATKQSVIRELERTLQQGRPLAADGADDLAALKDVRDELNAYCEAVNTAIGTSAVPFITALGHYLRIKRKNEGLPAWSFETMKSWSQRDQTQAREKVAELARHLRENGRPSLNTFYGTACTTFSPVEQARVTEELKHAVTLVSRMSESAGQLAAHLELERPATLHDVEVICRTARRAAEAPPLTGVRLVSADWRTRPETIRALIAAGRAMASARSAHDDMLIEQAWEQDLLTERQHLAELGEKWWRVFSGAYRRARARLQGLCKKPLPKDNASTLALVDGILGYQLSKRTYDEHLALGEALFGTQWMGERSDWEALGRASEWVIALHGDVGKGQLPAGIVAFLAGHPDAGRPGTSIAAIHTAVGDLRARVTTIVDLLGFARNRPASTLLDSPFVELREQLSTWLDAMPAIYEMIRFNDLRDELAALGLPEVAQAAAGWERDADDLVHAFDYSWYAGLVAQAYGASPALARFDRVKQAHLIDRFRHLDQQSLGHTQASLAKQIWETQPRLSDPGEMAVVRNEANKKRRLMPIRQLMEQAGRAVQAIKPVFMMSPMSIASFLPPGKVEFDVVIFDEASQVKAVDAFGALLRGRQAIVVGDTRQMPPTDFFGRDVEFDEEDNVTADIESVLSLFRARGAQERYLSWHYRSRHESLIAVSNVEFYERKLTIFPSSGTNALATGLEMVCLPHALYDRGRTRTNRDEACAVAKAVMEHATTHPGLSLGVVAFSVAQRDLIQVELELLRRKSPGPERFFTEAHPTEPFFVKNLENVQGDERDRIFISIGYGRNESGRIAKEFGPLNREGGERRLNVLISRAKMGMTVFSNFRGEELDIDETASHGVRALKHFLKYAETRVLDIPRETGRAPDSPFELEVMTALQARGYRIEPQVGTAGYFIDMAVKDPELPGRYVLAIECDGAAYHSSRSARDRDRLRQGVLEGLGWTFHRIWSTDWFRDPGRELDRAIAAIEAARALRKAARAVQPAVKPVNAPLIERAQPDAETISPAAATYRKAALPRWTGAEAIHEVAVPQLADLIQKVVAIEAPVHEAEVTRRLMEAFGVSRAGSRITQAVSRAVEHGVRSGLFNQAGAFIHTQPRGEVQARSRSAFAPAERRIEWVSPEELDVALLQAIQAGFSVDRDAAISSALEALGFGRASASIAGALGERLDALLATGRIRLVDDRYAVA</sequence>
<dbReference type="Gene3D" id="3.40.50.300">
    <property type="entry name" value="P-loop containing nucleotide triphosphate hydrolases"/>
    <property type="match status" value="3"/>
</dbReference>
<dbReference type="Proteomes" id="UP000615989">
    <property type="component" value="Unassembled WGS sequence"/>
</dbReference>
<reference evidence="6" key="1">
    <citation type="submission" date="2019-12" db="EMBL/GenBank/DDBJ databases">
        <title>Comparative genomics gives insights into the taxonomy of the Azoarcus-Aromatoleum group and reveals separate origins of nif in the plant-associated Azoarcus and non-plant-associated Aromatoleum sub-groups.</title>
        <authorList>
            <person name="Lafos M."/>
            <person name="Maluk M."/>
            <person name="Batista M."/>
            <person name="Junghare M."/>
            <person name="Carmona M."/>
            <person name="Faoro H."/>
            <person name="Cruz L.M."/>
            <person name="Battistoni F."/>
            <person name="De Souza E."/>
            <person name="Pedrosa F."/>
            <person name="Chen W.-M."/>
            <person name="Poole P.S."/>
            <person name="Dixon R.A."/>
            <person name="James E.K."/>
        </authorList>
    </citation>
    <scope>NUCLEOTIDE SEQUENCE</scope>
    <source>
        <strain evidence="6">LuFRes1</strain>
    </source>
</reference>
<evidence type="ECO:0000259" key="3">
    <source>
        <dbReference type="Pfam" id="PF13086"/>
    </source>
</evidence>
<evidence type="ECO:0000259" key="2">
    <source>
        <dbReference type="Pfam" id="PF11784"/>
    </source>
</evidence>
<gene>
    <name evidence="6" type="ORF">GO606_06970</name>
</gene>
<dbReference type="InterPro" id="IPR047187">
    <property type="entry name" value="SF1_C_Upf1"/>
</dbReference>
<dbReference type="InterPro" id="IPR041677">
    <property type="entry name" value="DNA2/NAM7_AAA_11"/>
</dbReference>